<gene>
    <name evidence="2" type="ORF">SKAU_G00159260</name>
</gene>
<accession>A0A9Q1IYQ5</accession>
<feature type="compositionally biased region" description="Basic and acidic residues" evidence="1">
    <location>
        <begin position="65"/>
        <end position="84"/>
    </location>
</feature>
<name>A0A9Q1IYQ5_SYNKA</name>
<dbReference type="AlphaFoldDB" id="A0A9Q1IYQ5"/>
<comment type="caution">
    <text evidence="2">The sequence shown here is derived from an EMBL/GenBank/DDBJ whole genome shotgun (WGS) entry which is preliminary data.</text>
</comment>
<proteinExistence type="predicted"/>
<evidence type="ECO:0000313" key="2">
    <source>
        <dbReference type="EMBL" id="KAJ8359401.1"/>
    </source>
</evidence>
<reference evidence="2" key="1">
    <citation type="journal article" date="2023" name="Science">
        <title>Genome structures resolve the early diversification of teleost fishes.</title>
        <authorList>
            <person name="Parey E."/>
            <person name="Louis A."/>
            <person name="Montfort J."/>
            <person name="Bouchez O."/>
            <person name="Roques C."/>
            <person name="Iampietro C."/>
            <person name="Lluch J."/>
            <person name="Castinel A."/>
            <person name="Donnadieu C."/>
            <person name="Desvignes T."/>
            <person name="Floi Bucao C."/>
            <person name="Jouanno E."/>
            <person name="Wen M."/>
            <person name="Mejri S."/>
            <person name="Dirks R."/>
            <person name="Jansen H."/>
            <person name="Henkel C."/>
            <person name="Chen W.J."/>
            <person name="Zahm M."/>
            <person name="Cabau C."/>
            <person name="Klopp C."/>
            <person name="Thompson A.W."/>
            <person name="Robinson-Rechavi M."/>
            <person name="Braasch I."/>
            <person name="Lecointre G."/>
            <person name="Bobe J."/>
            <person name="Postlethwait J.H."/>
            <person name="Berthelot C."/>
            <person name="Roest Crollius H."/>
            <person name="Guiguen Y."/>
        </authorList>
    </citation>
    <scope>NUCLEOTIDE SEQUENCE</scope>
    <source>
        <strain evidence="2">WJC10195</strain>
    </source>
</reference>
<evidence type="ECO:0000256" key="1">
    <source>
        <dbReference type="SAM" id="MobiDB-lite"/>
    </source>
</evidence>
<feature type="region of interest" description="Disordered" evidence="1">
    <location>
        <begin position="57"/>
        <end position="84"/>
    </location>
</feature>
<evidence type="ECO:0000313" key="3">
    <source>
        <dbReference type="Proteomes" id="UP001152622"/>
    </source>
</evidence>
<sequence length="145" mass="15478">MQGKPARPHAVRLVGESPILQTHFTVLDSCGSETIGCTFITSRLAAHQGANYHPAVSAPGRVARRTTEAETEGEKGEGDRGRESQTHTLLLLCKLVGDPVVLQRTLGQFPPPIASWCGVTVETESAGPAVTIPNDIRDVTRSPRS</sequence>
<organism evidence="2 3">
    <name type="scientific">Synaphobranchus kaupii</name>
    <name type="common">Kaup's arrowtooth eel</name>
    <dbReference type="NCBI Taxonomy" id="118154"/>
    <lineage>
        <taxon>Eukaryota</taxon>
        <taxon>Metazoa</taxon>
        <taxon>Chordata</taxon>
        <taxon>Craniata</taxon>
        <taxon>Vertebrata</taxon>
        <taxon>Euteleostomi</taxon>
        <taxon>Actinopterygii</taxon>
        <taxon>Neopterygii</taxon>
        <taxon>Teleostei</taxon>
        <taxon>Anguilliformes</taxon>
        <taxon>Synaphobranchidae</taxon>
        <taxon>Synaphobranchus</taxon>
    </lineage>
</organism>
<dbReference type="EMBL" id="JAINUF010000005">
    <property type="protein sequence ID" value="KAJ8359401.1"/>
    <property type="molecule type" value="Genomic_DNA"/>
</dbReference>
<protein>
    <submittedName>
        <fullName evidence="2">Uncharacterized protein</fullName>
    </submittedName>
</protein>
<dbReference type="Proteomes" id="UP001152622">
    <property type="component" value="Chromosome 5"/>
</dbReference>
<keyword evidence="3" id="KW-1185">Reference proteome</keyword>